<dbReference type="SUPFAM" id="SSF53822">
    <property type="entry name" value="Periplasmic binding protein-like I"/>
    <property type="match status" value="1"/>
</dbReference>
<evidence type="ECO:0000313" key="5">
    <source>
        <dbReference type="EMBL" id="ADB31431.1"/>
    </source>
</evidence>
<dbReference type="InterPro" id="IPR010982">
    <property type="entry name" value="Lambda_DNA-bd_dom_sf"/>
</dbReference>
<dbReference type="InterPro" id="IPR000843">
    <property type="entry name" value="HTH_LacI"/>
</dbReference>
<evidence type="ECO:0000256" key="1">
    <source>
        <dbReference type="ARBA" id="ARBA00023015"/>
    </source>
</evidence>
<evidence type="ECO:0000259" key="4">
    <source>
        <dbReference type="PROSITE" id="PS50932"/>
    </source>
</evidence>
<dbReference type="HOGENOM" id="CLU_037628_6_1_11"/>
<dbReference type="GO" id="GO:0003700">
    <property type="term" value="F:DNA-binding transcription factor activity"/>
    <property type="evidence" value="ECO:0007669"/>
    <property type="project" value="TreeGrafter"/>
</dbReference>
<dbReference type="Pfam" id="PF13377">
    <property type="entry name" value="Peripla_BP_3"/>
    <property type="match status" value="1"/>
</dbReference>
<dbReference type="Proteomes" id="UP000007967">
    <property type="component" value="Chromosome"/>
</dbReference>
<dbReference type="InterPro" id="IPR028082">
    <property type="entry name" value="Peripla_BP_I"/>
</dbReference>
<dbReference type="OrthoDB" id="252678at2"/>
<keyword evidence="1" id="KW-0805">Transcription regulation</keyword>
<dbReference type="RefSeq" id="WP_012919987.1">
    <property type="nucleotide sequence ID" value="NC_013729.1"/>
</dbReference>
<dbReference type="AlphaFoldDB" id="D2PUW5"/>
<feature type="domain" description="HTH lacI-type" evidence="4">
    <location>
        <begin position="2"/>
        <end position="56"/>
    </location>
</feature>
<dbReference type="EMBL" id="CP001736">
    <property type="protein sequence ID" value="ADB31431.1"/>
    <property type="molecule type" value="Genomic_DNA"/>
</dbReference>
<dbReference type="PANTHER" id="PTHR30146:SF109">
    <property type="entry name" value="HTH-TYPE TRANSCRIPTIONAL REGULATOR GALS"/>
    <property type="match status" value="1"/>
</dbReference>
<dbReference type="PANTHER" id="PTHR30146">
    <property type="entry name" value="LACI-RELATED TRANSCRIPTIONAL REPRESSOR"/>
    <property type="match status" value="1"/>
</dbReference>
<dbReference type="PROSITE" id="PS00356">
    <property type="entry name" value="HTH_LACI_1"/>
    <property type="match status" value="1"/>
</dbReference>
<dbReference type="PROSITE" id="PS50932">
    <property type="entry name" value="HTH_LACI_2"/>
    <property type="match status" value="1"/>
</dbReference>
<dbReference type="STRING" id="479435.Kfla_2356"/>
<dbReference type="SUPFAM" id="SSF47413">
    <property type="entry name" value="lambda repressor-like DNA-binding domains"/>
    <property type="match status" value="1"/>
</dbReference>
<dbReference type="InterPro" id="IPR046335">
    <property type="entry name" value="LacI/GalR-like_sensor"/>
</dbReference>
<dbReference type="KEGG" id="kfl:Kfla_2356"/>
<dbReference type="Pfam" id="PF00356">
    <property type="entry name" value="LacI"/>
    <property type="match status" value="1"/>
</dbReference>
<reference evidence="5 6" key="2">
    <citation type="journal article" date="2010" name="Stand. Genomic Sci.">
        <title>Complete genome sequence of Kribbella flavida type strain (IFO 14399).</title>
        <authorList>
            <person name="Pukall R."/>
            <person name="Lapidus A."/>
            <person name="Glavina Del Rio T."/>
            <person name="Copeland A."/>
            <person name="Tice H."/>
            <person name="Cheng J.-F."/>
            <person name="Lucas S."/>
            <person name="Chen F."/>
            <person name="Nolan M."/>
            <person name="LaButti K."/>
            <person name="Pati A."/>
            <person name="Ivanova N."/>
            <person name="Mavrommatis K."/>
            <person name="Mikhailova N."/>
            <person name="Pitluck S."/>
            <person name="Bruce D."/>
            <person name="Goodwin L."/>
            <person name="Land M."/>
            <person name="Hauser L."/>
            <person name="Chang Y.-J."/>
            <person name="Jeffries C.D."/>
            <person name="Chen A."/>
            <person name="Palaniappan K."/>
            <person name="Chain P."/>
            <person name="Rohde M."/>
            <person name="Goeker M."/>
            <person name="Bristow J."/>
            <person name="Eisen J.A."/>
            <person name="Markowitz V."/>
            <person name="Hugenholtz P."/>
            <person name="Kyrpides N.C."/>
            <person name="Klenk H.-P."/>
            <person name="Brettin T."/>
        </authorList>
    </citation>
    <scope>NUCLEOTIDE SEQUENCE [LARGE SCALE GENOMIC DNA]</scope>
    <source>
        <strain evidence="6">DSM 17836 / JCM 10339 / NBRC 14399</strain>
    </source>
</reference>
<dbReference type="Gene3D" id="1.10.260.40">
    <property type="entry name" value="lambda repressor-like DNA-binding domains"/>
    <property type="match status" value="1"/>
</dbReference>
<keyword evidence="2" id="KW-0238">DNA-binding</keyword>
<keyword evidence="6" id="KW-1185">Reference proteome</keyword>
<dbReference type="PRINTS" id="PR00036">
    <property type="entry name" value="HTHLACI"/>
</dbReference>
<evidence type="ECO:0000256" key="3">
    <source>
        <dbReference type="ARBA" id="ARBA00023163"/>
    </source>
</evidence>
<proteinExistence type="predicted"/>
<dbReference type="eggNOG" id="COG1609">
    <property type="taxonomic scope" value="Bacteria"/>
</dbReference>
<evidence type="ECO:0000313" key="6">
    <source>
        <dbReference type="Proteomes" id="UP000007967"/>
    </source>
</evidence>
<name>D2PUW5_KRIFD</name>
<evidence type="ECO:0000256" key="2">
    <source>
        <dbReference type="ARBA" id="ARBA00023125"/>
    </source>
</evidence>
<dbReference type="CDD" id="cd01392">
    <property type="entry name" value="HTH_LacI"/>
    <property type="match status" value="1"/>
</dbReference>
<protein>
    <submittedName>
        <fullName evidence="5">Transcriptional regulator, LacI family</fullName>
    </submittedName>
</protein>
<keyword evidence="3" id="KW-0804">Transcription</keyword>
<sequence length="327" mass="34728">MPTVRDVAERAGVSIATVSFVLNGSKPVTPATRQRVEAAVAELGYHRNELARALASRKTRILALAHPTAEHRFGSSTTDFITSAARAARARGYHLVLWPIDTDGQEIHDLLGQGLVDGVVLMEVKLDDPRVDALAASGTPYALIGRTRDPAGLVHVDIDFDRSVADALDHLQDLGHREIAFVTAERPGYGPKVRSEAAYRRLCAERGLEPLLLECAPTAPAGQGLMPRLVERVTAVMLMNEYAAFGVLTGLARAGLGVPDDLSVLSFTSPDMGALADPPLTTSHSPGAELGSLGVHALIDQLEGIEPSAPRLVPCTLVPGQSTARRP</sequence>
<reference evidence="6" key="1">
    <citation type="submission" date="2009-09" db="EMBL/GenBank/DDBJ databases">
        <title>The complete genome of Kribbella flavida DSM 17836.</title>
        <authorList>
            <consortium name="US DOE Joint Genome Institute (JGI-PGF)"/>
            <person name="Lucas S."/>
            <person name="Copeland A."/>
            <person name="Lapidus A."/>
            <person name="Glavina del Rio T."/>
            <person name="Dalin E."/>
            <person name="Tice H."/>
            <person name="Bruce D."/>
            <person name="Goodwin L."/>
            <person name="Pitluck S."/>
            <person name="Kyrpides N."/>
            <person name="Mavromatis K."/>
            <person name="Ivanova N."/>
            <person name="Saunders E."/>
            <person name="Brettin T."/>
            <person name="Detter J.C."/>
            <person name="Han C."/>
            <person name="Larimer F."/>
            <person name="Land M."/>
            <person name="Hauser L."/>
            <person name="Markowitz V."/>
            <person name="Cheng J.-F."/>
            <person name="Hugenholtz P."/>
            <person name="Woyke T."/>
            <person name="Wu D."/>
            <person name="Pukall R."/>
            <person name="Klenk H.-P."/>
            <person name="Eisen J.A."/>
        </authorList>
    </citation>
    <scope>NUCLEOTIDE SEQUENCE [LARGE SCALE GENOMIC DNA]</scope>
    <source>
        <strain evidence="6">DSM 17836 / JCM 10339 / NBRC 14399</strain>
    </source>
</reference>
<dbReference type="GO" id="GO:0000976">
    <property type="term" value="F:transcription cis-regulatory region binding"/>
    <property type="evidence" value="ECO:0007669"/>
    <property type="project" value="TreeGrafter"/>
</dbReference>
<dbReference type="SMART" id="SM00354">
    <property type="entry name" value="HTH_LACI"/>
    <property type="match status" value="1"/>
</dbReference>
<accession>D2PUW5</accession>
<gene>
    <name evidence="5" type="ordered locus">Kfla_2356</name>
</gene>
<organism evidence="5 6">
    <name type="scientific">Kribbella flavida (strain DSM 17836 / JCM 10339 / NBRC 14399)</name>
    <dbReference type="NCBI Taxonomy" id="479435"/>
    <lineage>
        <taxon>Bacteria</taxon>
        <taxon>Bacillati</taxon>
        <taxon>Actinomycetota</taxon>
        <taxon>Actinomycetes</taxon>
        <taxon>Propionibacteriales</taxon>
        <taxon>Kribbellaceae</taxon>
        <taxon>Kribbella</taxon>
    </lineage>
</organism>
<dbReference type="Gene3D" id="3.40.50.2300">
    <property type="match status" value="2"/>
</dbReference>